<evidence type="ECO:0000313" key="2">
    <source>
        <dbReference type="Proteomes" id="UP001152604"/>
    </source>
</evidence>
<evidence type="ECO:0000313" key="1">
    <source>
        <dbReference type="EMBL" id="CAH2394163.1"/>
    </source>
</evidence>
<organism evidence="1 2">
    <name type="scientific">Mesorhizobium ventifaucium</name>
    <dbReference type="NCBI Taxonomy" id="666020"/>
    <lineage>
        <taxon>Bacteria</taxon>
        <taxon>Pseudomonadati</taxon>
        <taxon>Pseudomonadota</taxon>
        <taxon>Alphaproteobacteria</taxon>
        <taxon>Hyphomicrobiales</taxon>
        <taxon>Phyllobacteriaceae</taxon>
        <taxon>Mesorhizobium</taxon>
    </lineage>
</organism>
<name>A0ABM9DCB7_9HYPH</name>
<reference evidence="1" key="1">
    <citation type="submission" date="2022-03" db="EMBL/GenBank/DDBJ databases">
        <authorList>
            <person name="Brunel B."/>
        </authorList>
    </citation>
    <scope>NUCLEOTIDE SEQUENCE</scope>
    <source>
        <strain evidence="1">STM4922sample</strain>
    </source>
</reference>
<dbReference type="EMBL" id="CAKXZS010000001">
    <property type="protein sequence ID" value="CAH2394163.1"/>
    <property type="molecule type" value="Genomic_DNA"/>
</dbReference>
<proteinExistence type="predicted"/>
<gene>
    <name evidence="1" type="ORF">MES4922_10076</name>
</gene>
<keyword evidence="2" id="KW-1185">Reference proteome</keyword>
<accession>A0ABM9DCB7</accession>
<comment type="caution">
    <text evidence="1">The sequence shown here is derived from an EMBL/GenBank/DDBJ whole genome shotgun (WGS) entry which is preliminary data.</text>
</comment>
<protein>
    <submittedName>
        <fullName evidence="1">Uncharacterized protein</fullName>
    </submittedName>
</protein>
<sequence>MDALNATMRVKGAARYLQILSSSATCQRKHCGHSEFDEVSTQHYASLRVQTELREVVQRASPLLHRRSTSH</sequence>
<dbReference type="Proteomes" id="UP001152604">
    <property type="component" value="Unassembled WGS sequence"/>
</dbReference>